<evidence type="ECO:0000313" key="4">
    <source>
        <dbReference type="Proteomes" id="UP000318529"/>
    </source>
</evidence>
<dbReference type="PANTHER" id="PTHR46797">
    <property type="entry name" value="HTH-TYPE TRANSCRIPTIONAL REGULATOR"/>
    <property type="match status" value="1"/>
</dbReference>
<dbReference type="EMBL" id="VITH01000006">
    <property type="protein sequence ID" value="TWA82959.1"/>
    <property type="molecule type" value="Genomic_DNA"/>
</dbReference>
<evidence type="ECO:0000313" key="3">
    <source>
        <dbReference type="EMBL" id="TWA82959.1"/>
    </source>
</evidence>
<dbReference type="CDD" id="cd00093">
    <property type="entry name" value="HTH_XRE"/>
    <property type="match status" value="1"/>
</dbReference>
<dbReference type="InterPro" id="IPR013096">
    <property type="entry name" value="Cupin_2"/>
</dbReference>
<dbReference type="GO" id="GO:0003700">
    <property type="term" value="F:DNA-binding transcription factor activity"/>
    <property type="evidence" value="ECO:0007669"/>
    <property type="project" value="TreeGrafter"/>
</dbReference>
<dbReference type="InterPro" id="IPR014710">
    <property type="entry name" value="RmlC-like_jellyroll"/>
</dbReference>
<evidence type="ECO:0000256" key="1">
    <source>
        <dbReference type="ARBA" id="ARBA00023125"/>
    </source>
</evidence>
<dbReference type="InterPro" id="IPR001387">
    <property type="entry name" value="Cro/C1-type_HTH"/>
</dbReference>
<dbReference type="Gene3D" id="1.10.260.40">
    <property type="entry name" value="lambda repressor-like DNA-binding domains"/>
    <property type="match status" value="1"/>
</dbReference>
<sequence length="230" mass="25129">MKRPALTTKHVRRIATRQAADDTMDVIERPDAATAASSQNGTDGELDLGVRLKNLRKRLGLTLQQAADRTGVGLSTLSKIERNELSPTVTTLLKIAAGFEMDAAAIIGGATPALRVAGRRSVTRAGEGRPFPTGTCNNAWLCPDLTNKVMTPIMTTVVARSIDAYPEWAKYDAELFLHVVSGTLIVHSQIYEPLRLDAGDSMYYDASTPHLWVSEGDENARVLWVYAKYQ</sequence>
<name>A0A560CDL7_AZOBR</name>
<dbReference type="Pfam" id="PF01381">
    <property type="entry name" value="HTH_3"/>
    <property type="match status" value="1"/>
</dbReference>
<proteinExistence type="predicted"/>
<dbReference type="PROSITE" id="PS50943">
    <property type="entry name" value="HTH_CROC1"/>
    <property type="match status" value="1"/>
</dbReference>
<dbReference type="SMART" id="SM00530">
    <property type="entry name" value="HTH_XRE"/>
    <property type="match status" value="1"/>
</dbReference>
<dbReference type="CDD" id="cd02209">
    <property type="entry name" value="cupin_XRE_C"/>
    <property type="match status" value="1"/>
</dbReference>
<protein>
    <submittedName>
        <fullName evidence="3">XRE family transcriptional regulator</fullName>
    </submittedName>
</protein>
<accession>A0A560CDL7</accession>
<gene>
    <name evidence="3" type="ORF">FBZ83_106142</name>
</gene>
<dbReference type="InterPro" id="IPR010982">
    <property type="entry name" value="Lambda_DNA-bd_dom_sf"/>
</dbReference>
<dbReference type="Pfam" id="PF07883">
    <property type="entry name" value="Cupin_2"/>
    <property type="match status" value="1"/>
</dbReference>
<keyword evidence="1" id="KW-0238">DNA-binding</keyword>
<dbReference type="GO" id="GO:0003677">
    <property type="term" value="F:DNA binding"/>
    <property type="evidence" value="ECO:0007669"/>
    <property type="project" value="UniProtKB-KW"/>
</dbReference>
<reference evidence="3 4" key="1">
    <citation type="submission" date="2019-06" db="EMBL/GenBank/DDBJ databases">
        <title>Genomic Encyclopedia of Type Strains, Phase IV (KMG-V): Genome sequencing to study the core and pangenomes of soil and plant-associated prokaryotes.</title>
        <authorList>
            <person name="Whitman W."/>
        </authorList>
    </citation>
    <scope>NUCLEOTIDE SEQUENCE [LARGE SCALE GENOMIC DNA]</scope>
    <source>
        <strain evidence="3 4">BR 11650</strain>
    </source>
</reference>
<dbReference type="SUPFAM" id="SSF51182">
    <property type="entry name" value="RmlC-like cupins"/>
    <property type="match status" value="1"/>
</dbReference>
<dbReference type="GO" id="GO:0005829">
    <property type="term" value="C:cytosol"/>
    <property type="evidence" value="ECO:0007669"/>
    <property type="project" value="TreeGrafter"/>
</dbReference>
<dbReference type="RefSeq" id="WP_145683812.1">
    <property type="nucleotide sequence ID" value="NZ_VITH01000006.1"/>
</dbReference>
<dbReference type="AlphaFoldDB" id="A0A560CDL7"/>
<dbReference type="PANTHER" id="PTHR46797:SF20">
    <property type="entry name" value="BLR4304 PROTEIN"/>
    <property type="match status" value="1"/>
</dbReference>
<dbReference type="Gene3D" id="2.60.120.10">
    <property type="entry name" value="Jelly Rolls"/>
    <property type="match status" value="1"/>
</dbReference>
<organism evidence="3 4">
    <name type="scientific">Azospirillum brasilense</name>
    <dbReference type="NCBI Taxonomy" id="192"/>
    <lineage>
        <taxon>Bacteria</taxon>
        <taxon>Pseudomonadati</taxon>
        <taxon>Pseudomonadota</taxon>
        <taxon>Alphaproteobacteria</taxon>
        <taxon>Rhodospirillales</taxon>
        <taxon>Azospirillaceae</taxon>
        <taxon>Azospirillum</taxon>
    </lineage>
</organism>
<feature type="domain" description="HTH cro/C1-type" evidence="2">
    <location>
        <begin position="52"/>
        <end position="106"/>
    </location>
</feature>
<dbReference type="InterPro" id="IPR050807">
    <property type="entry name" value="TransReg_Diox_bact_type"/>
</dbReference>
<dbReference type="InterPro" id="IPR011051">
    <property type="entry name" value="RmlC_Cupin_sf"/>
</dbReference>
<evidence type="ECO:0000259" key="2">
    <source>
        <dbReference type="PROSITE" id="PS50943"/>
    </source>
</evidence>
<dbReference type="Proteomes" id="UP000318529">
    <property type="component" value="Unassembled WGS sequence"/>
</dbReference>
<comment type="caution">
    <text evidence="3">The sequence shown here is derived from an EMBL/GenBank/DDBJ whole genome shotgun (WGS) entry which is preliminary data.</text>
</comment>
<dbReference type="SUPFAM" id="SSF47413">
    <property type="entry name" value="lambda repressor-like DNA-binding domains"/>
    <property type="match status" value="1"/>
</dbReference>